<dbReference type="Pfam" id="PF02545">
    <property type="entry name" value="Maf"/>
    <property type="match status" value="1"/>
</dbReference>
<keyword evidence="4" id="KW-0378">Hydrolase</keyword>
<comment type="subcellular location">
    <subcellularLocation>
        <location evidence="2">Cytoplasm</location>
    </subcellularLocation>
</comment>
<dbReference type="InterPro" id="IPR003697">
    <property type="entry name" value="Maf-like"/>
</dbReference>
<dbReference type="Gene3D" id="3.90.950.10">
    <property type="match status" value="1"/>
</dbReference>
<evidence type="ECO:0000256" key="3">
    <source>
        <dbReference type="ARBA" id="ARBA00022490"/>
    </source>
</evidence>
<gene>
    <name evidence="6" type="ORF">EZS27_022181</name>
</gene>
<dbReference type="GO" id="GO:0005737">
    <property type="term" value="C:cytoplasm"/>
    <property type="evidence" value="ECO:0007669"/>
    <property type="project" value="UniProtKB-SubCell"/>
</dbReference>
<keyword evidence="5" id="KW-0546">Nucleotide metabolism</keyword>
<organism evidence="6">
    <name type="scientific">termite gut metagenome</name>
    <dbReference type="NCBI Taxonomy" id="433724"/>
    <lineage>
        <taxon>unclassified sequences</taxon>
        <taxon>metagenomes</taxon>
        <taxon>organismal metagenomes</taxon>
    </lineage>
</organism>
<dbReference type="GO" id="GO:0047429">
    <property type="term" value="F:nucleoside triphosphate diphosphatase activity"/>
    <property type="evidence" value="ECO:0007669"/>
    <property type="project" value="InterPro"/>
</dbReference>
<dbReference type="InterPro" id="IPR029001">
    <property type="entry name" value="ITPase-like_fam"/>
</dbReference>
<dbReference type="EMBL" id="SNRY01001724">
    <property type="protein sequence ID" value="KAA6328968.1"/>
    <property type="molecule type" value="Genomic_DNA"/>
</dbReference>
<reference evidence="6" key="1">
    <citation type="submission" date="2019-03" db="EMBL/GenBank/DDBJ databases">
        <title>Single cell metagenomics reveals metabolic interactions within the superorganism composed of flagellate Streblomastix strix and complex community of Bacteroidetes bacteria on its surface.</title>
        <authorList>
            <person name="Treitli S.C."/>
            <person name="Kolisko M."/>
            <person name="Husnik F."/>
            <person name="Keeling P."/>
            <person name="Hampl V."/>
        </authorList>
    </citation>
    <scope>NUCLEOTIDE SEQUENCE</scope>
    <source>
        <strain evidence="6">STM</strain>
    </source>
</reference>
<evidence type="ECO:0000256" key="5">
    <source>
        <dbReference type="ARBA" id="ARBA00023080"/>
    </source>
</evidence>
<proteinExistence type="inferred from homology"/>
<dbReference type="PIRSF" id="PIRSF006305">
    <property type="entry name" value="Maf"/>
    <property type="match status" value="1"/>
</dbReference>
<evidence type="ECO:0000256" key="4">
    <source>
        <dbReference type="ARBA" id="ARBA00022801"/>
    </source>
</evidence>
<accession>A0A5J4R5I4</accession>
<dbReference type="PANTHER" id="PTHR43213">
    <property type="entry name" value="BIFUNCTIONAL DTTP/UTP PYROPHOSPHATASE/METHYLTRANSFERASE PROTEIN-RELATED"/>
    <property type="match status" value="1"/>
</dbReference>
<dbReference type="SUPFAM" id="SSF52972">
    <property type="entry name" value="ITPase-like"/>
    <property type="match status" value="1"/>
</dbReference>
<evidence type="ECO:0000256" key="2">
    <source>
        <dbReference type="ARBA" id="ARBA00004496"/>
    </source>
</evidence>
<keyword evidence="3" id="KW-0963">Cytoplasm</keyword>
<comment type="cofactor">
    <cofactor evidence="1">
        <name>a divalent metal cation</name>
        <dbReference type="ChEBI" id="CHEBI:60240"/>
    </cofactor>
</comment>
<evidence type="ECO:0000256" key="1">
    <source>
        <dbReference type="ARBA" id="ARBA00001968"/>
    </source>
</evidence>
<dbReference type="AlphaFoldDB" id="A0A5J4R5I4"/>
<dbReference type="NCBIfam" id="TIGR00172">
    <property type="entry name" value="maf"/>
    <property type="match status" value="1"/>
</dbReference>
<sequence length="196" mass="21952">MPLAGNRKYKIILASNSPRRKELLAGLGIEYTVKVIDGIDESFPETLKGEEIPLYIAQKKADAYKPVIRPDELVITADTIVRLDGEALGKPVDEADAIQMLQKLSGKTHQVITGVCLTTTTWQRTFSTLTEVTFSTLTREDIEYYVKNFHPFDKAGSYGVQEWIGFIGVESISGSYYNVMGLPIQRLYKELKGVEK</sequence>
<name>A0A5J4R5I4_9ZZZZ</name>
<dbReference type="FunFam" id="3.90.950.10:FF:000005">
    <property type="entry name" value="7-methyl-GTP pyrophosphatase"/>
    <property type="match status" value="1"/>
</dbReference>
<dbReference type="PANTHER" id="PTHR43213:SF5">
    <property type="entry name" value="BIFUNCTIONAL DTTP_UTP PYROPHOSPHATASE_METHYLTRANSFERASE PROTEIN-RELATED"/>
    <property type="match status" value="1"/>
</dbReference>
<dbReference type="HAMAP" id="MF_00528">
    <property type="entry name" value="Maf"/>
    <property type="match status" value="1"/>
</dbReference>
<dbReference type="CDD" id="cd00555">
    <property type="entry name" value="Maf"/>
    <property type="match status" value="1"/>
</dbReference>
<evidence type="ECO:0000313" key="6">
    <source>
        <dbReference type="EMBL" id="KAA6328968.1"/>
    </source>
</evidence>
<dbReference type="GO" id="GO:0009117">
    <property type="term" value="P:nucleotide metabolic process"/>
    <property type="evidence" value="ECO:0007669"/>
    <property type="project" value="UniProtKB-KW"/>
</dbReference>
<comment type="caution">
    <text evidence="6">The sequence shown here is derived from an EMBL/GenBank/DDBJ whole genome shotgun (WGS) entry which is preliminary data.</text>
</comment>
<protein>
    <submittedName>
        <fullName evidence="6">Septum formation protein Maf</fullName>
    </submittedName>
</protein>